<name>A0ABW1NCG1_9ACTN</name>
<evidence type="ECO:0000259" key="1">
    <source>
        <dbReference type="Pfam" id="PF12697"/>
    </source>
</evidence>
<evidence type="ECO:0000313" key="2">
    <source>
        <dbReference type="EMBL" id="MFC6080645.1"/>
    </source>
</evidence>
<comment type="caution">
    <text evidence="2">The sequence shown here is derived from an EMBL/GenBank/DDBJ whole genome shotgun (WGS) entry which is preliminary data.</text>
</comment>
<dbReference type="Proteomes" id="UP001596137">
    <property type="component" value="Unassembled WGS sequence"/>
</dbReference>
<dbReference type="PANTHER" id="PTHR43798:SF33">
    <property type="entry name" value="HYDROLASE, PUTATIVE (AFU_ORTHOLOGUE AFUA_2G14860)-RELATED"/>
    <property type="match status" value="1"/>
</dbReference>
<dbReference type="GO" id="GO:0016787">
    <property type="term" value="F:hydrolase activity"/>
    <property type="evidence" value="ECO:0007669"/>
    <property type="project" value="UniProtKB-KW"/>
</dbReference>
<dbReference type="InterPro" id="IPR000073">
    <property type="entry name" value="AB_hydrolase_1"/>
</dbReference>
<keyword evidence="3" id="KW-1185">Reference proteome</keyword>
<sequence length="307" mass="33373">MHDNPPVSLDPAPPLGRLHDVDGRRLMLDRSGSGSPSVVFLPGAGLVGLDFLNVRDRVAEHTTAVIYDRAGTGWSDPAPLPRSAAEVAGELRQLLRAVAVPAPYVLAGHSLGAFYARRHAQLFPGEVAALLLLDPGHEDIFDHLPEGAAELGERMRPDPGGMPDLTADQLQAARTALTGLLAEWPAEIREPLVDHHLTDWRTQLHETANFETEIYDELRHGGPLPDVPLIVLTAAARNPYWAQFMTEDQMREAHAGIETLHASIAASVPRGEHRVLAGASHQYLHVEQPGAVVQALRDLLARADRRP</sequence>
<feature type="domain" description="AB hydrolase-1" evidence="1">
    <location>
        <begin position="38"/>
        <end position="295"/>
    </location>
</feature>
<evidence type="ECO:0000313" key="3">
    <source>
        <dbReference type="Proteomes" id="UP001596137"/>
    </source>
</evidence>
<dbReference type="EMBL" id="JBHSRF010000005">
    <property type="protein sequence ID" value="MFC6080645.1"/>
    <property type="molecule type" value="Genomic_DNA"/>
</dbReference>
<proteinExistence type="predicted"/>
<dbReference type="InterPro" id="IPR029058">
    <property type="entry name" value="AB_hydrolase_fold"/>
</dbReference>
<organism evidence="2 3">
    <name type="scientific">Sphaerisporangium aureirubrum</name>
    <dbReference type="NCBI Taxonomy" id="1544736"/>
    <lineage>
        <taxon>Bacteria</taxon>
        <taxon>Bacillati</taxon>
        <taxon>Actinomycetota</taxon>
        <taxon>Actinomycetes</taxon>
        <taxon>Streptosporangiales</taxon>
        <taxon>Streptosporangiaceae</taxon>
        <taxon>Sphaerisporangium</taxon>
    </lineage>
</organism>
<keyword evidence="2" id="KW-0378">Hydrolase</keyword>
<accession>A0ABW1NCG1</accession>
<dbReference type="Gene3D" id="3.40.50.1820">
    <property type="entry name" value="alpha/beta hydrolase"/>
    <property type="match status" value="1"/>
</dbReference>
<dbReference type="Pfam" id="PF12697">
    <property type="entry name" value="Abhydrolase_6"/>
    <property type="match status" value="1"/>
</dbReference>
<reference evidence="3" key="1">
    <citation type="journal article" date="2019" name="Int. J. Syst. Evol. Microbiol.">
        <title>The Global Catalogue of Microorganisms (GCM) 10K type strain sequencing project: providing services to taxonomists for standard genome sequencing and annotation.</title>
        <authorList>
            <consortium name="The Broad Institute Genomics Platform"/>
            <consortium name="The Broad Institute Genome Sequencing Center for Infectious Disease"/>
            <person name="Wu L."/>
            <person name="Ma J."/>
        </authorList>
    </citation>
    <scope>NUCLEOTIDE SEQUENCE [LARGE SCALE GENOMIC DNA]</scope>
    <source>
        <strain evidence="3">JCM 30346</strain>
    </source>
</reference>
<dbReference type="SUPFAM" id="SSF53474">
    <property type="entry name" value="alpha/beta-Hydrolases"/>
    <property type="match status" value="1"/>
</dbReference>
<protein>
    <submittedName>
        <fullName evidence="2">Alpha/beta fold hydrolase</fullName>
    </submittedName>
</protein>
<dbReference type="InterPro" id="IPR050266">
    <property type="entry name" value="AB_hydrolase_sf"/>
</dbReference>
<dbReference type="PANTHER" id="PTHR43798">
    <property type="entry name" value="MONOACYLGLYCEROL LIPASE"/>
    <property type="match status" value="1"/>
</dbReference>
<gene>
    <name evidence="2" type="ORF">ACFP1K_05710</name>
</gene>
<dbReference type="RefSeq" id="WP_380747642.1">
    <property type="nucleotide sequence ID" value="NZ_JBHSRF010000005.1"/>
</dbReference>